<accession>A0A084T1W2</accession>
<dbReference type="Pfam" id="PF19328">
    <property type="entry name" value="DAP_DH_C"/>
    <property type="match status" value="1"/>
</dbReference>
<dbReference type="Gene3D" id="3.40.50.720">
    <property type="entry name" value="NAD(P)-binding Rossmann-like Domain"/>
    <property type="match status" value="1"/>
</dbReference>
<dbReference type="InterPro" id="IPR045760">
    <property type="entry name" value="DAP_DH_C"/>
</dbReference>
<gene>
    <name evidence="2" type="ORF">Q664_01325</name>
</gene>
<protein>
    <submittedName>
        <fullName evidence="2">Dihydrodipicolinate reductase</fullName>
    </submittedName>
</protein>
<dbReference type="RefSeq" id="WP_043388891.1">
    <property type="nucleotide sequence ID" value="NZ_JPMI01000005.1"/>
</dbReference>
<evidence type="ECO:0000313" key="3">
    <source>
        <dbReference type="Proteomes" id="UP000028547"/>
    </source>
</evidence>
<evidence type="ECO:0000259" key="1">
    <source>
        <dbReference type="Pfam" id="PF19328"/>
    </source>
</evidence>
<proteinExistence type="predicted"/>
<feature type="domain" description="2,4-diaminopentanoate dehydrogenase C-terminal" evidence="1">
    <location>
        <begin position="145"/>
        <end position="331"/>
    </location>
</feature>
<comment type="caution">
    <text evidence="2">The sequence shown here is derived from an EMBL/GenBank/DDBJ whole genome shotgun (WGS) entry which is preliminary data.</text>
</comment>
<dbReference type="CDD" id="cd24146">
    <property type="entry name" value="nat-AmDH_N_like"/>
    <property type="match status" value="1"/>
</dbReference>
<dbReference type="SUPFAM" id="SSF51735">
    <property type="entry name" value="NAD(P)-binding Rossmann-fold domains"/>
    <property type="match status" value="1"/>
</dbReference>
<dbReference type="Proteomes" id="UP000028547">
    <property type="component" value="Unassembled WGS sequence"/>
</dbReference>
<dbReference type="EMBL" id="JPMI01000005">
    <property type="protein sequence ID" value="KFA94697.1"/>
    <property type="molecule type" value="Genomic_DNA"/>
</dbReference>
<sequence length="333" mass="34710">MPRASAGPVPVVVMGLGFIGQEIARAAQLSAEVELIGAVDANPQLVGRPLSDVLGGPALKVKVAGSLEAAVGRRKGAVLLHATGSRLEQVMDQLLEALKLGLPIVSTCEELAFPFLKYPELAEKLDRAAQAAGVAVLGTGVNPGFVMDRLVAVAGQACGPVRHATVTRVVDARTRREALQRKVGAGLSEDEFFALVDKEQMGHVGLVESAALCALGLGMDCDDFEEEIVPVFAEEDILDGAFPVKKGRVAGIFQSAVGLEEGQERVRLELTIAVGADNPGDRIEIESDPKLVLEIRGGVPGDRATANTLVNAAPRVTAAEAGLLTVLELPAGR</sequence>
<reference evidence="2 3" key="1">
    <citation type="submission" date="2014-07" db="EMBL/GenBank/DDBJ databases">
        <title>Draft Genome Sequence of Gephyronic Acid Producer, Cystobacter violaceus Strain Cb vi76.</title>
        <authorList>
            <person name="Stevens D.C."/>
            <person name="Young J."/>
            <person name="Carmichael R."/>
            <person name="Tan J."/>
            <person name="Taylor R.E."/>
        </authorList>
    </citation>
    <scope>NUCLEOTIDE SEQUENCE [LARGE SCALE GENOMIC DNA]</scope>
    <source>
        <strain evidence="2 3">Cb vi76</strain>
    </source>
</reference>
<dbReference type="AlphaFoldDB" id="A0A084T1W2"/>
<organism evidence="2 3">
    <name type="scientific">Archangium violaceum Cb vi76</name>
    <dbReference type="NCBI Taxonomy" id="1406225"/>
    <lineage>
        <taxon>Bacteria</taxon>
        <taxon>Pseudomonadati</taxon>
        <taxon>Myxococcota</taxon>
        <taxon>Myxococcia</taxon>
        <taxon>Myxococcales</taxon>
        <taxon>Cystobacterineae</taxon>
        <taxon>Archangiaceae</taxon>
        <taxon>Archangium</taxon>
    </lineage>
</organism>
<dbReference type="InterPro" id="IPR036291">
    <property type="entry name" value="NAD(P)-bd_dom_sf"/>
</dbReference>
<evidence type="ECO:0000313" key="2">
    <source>
        <dbReference type="EMBL" id="KFA94697.1"/>
    </source>
</evidence>
<name>A0A084T1W2_9BACT</name>